<gene>
    <name evidence="2" type="ORF">N302_09701</name>
</gene>
<sequence>VPVLLADPSSLKGQDSPYETELPGTDNVGVVLVGLQSCVKLLWQGCCMFFQLLICSILLVLLHLFLHFLFQIRWHHKLIFWLHLGWSSKIACLLFGCLCCYFDEVEALLQGHYGAIGKLLSIKTTCGKRFLQFTLLLDPSLHSVAVYAVLPPNDEYKPRVILWPWSRGAVL</sequence>
<keyword evidence="1" id="KW-0812">Transmembrane</keyword>
<dbReference type="AlphaFoldDB" id="A0A091FQ47"/>
<proteinExistence type="predicted"/>
<dbReference type="Proteomes" id="UP000052976">
    <property type="component" value="Unassembled WGS sequence"/>
</dbReference>
<reference evidence="2 3" key="1">
    <citation type="submission" date="2014-04" db="EMBL/GenBank/DDBJ databases">
        <title>Genome evolution of avian class.</title>
        <authorList>
            <person name="Zhang G."/>
            <person name="Li C."/>
        </authorList>
    </citation>
    <scope>NUCLEOTIDE SEQUENCE [LARGE SCALE GENOMIC DNA]</scope>
    <source>
        <strain evidence="2">BGI_N302</strain>
    </source>
</reference>
<dbReference type="EMBL" id="KK719441">
    <property type="protein sequence ID" value="KFO63410.1"/>
    <property type="molecule type" value="Genomic_DNA"/>
</dbReference>
<protein>
    <submittedName>
        <fullName evidence="2">Uncharacterized protein</fullName>
    </submittedName>
</protein>
<keyword evidence="1" id="KW-1133">Transmembrane helix</keyword>
<accession>A0A091FQ47</accession>
<name>A0A091FQ47_CORBR</name>
<evidence type="ECO:0000256" key="1">
    <source>
        <dbReference type="SAM" id="Phobius"/>
    </source>
</evidence>
<organism evidence="2 3">
    <name type="scientific">Corvus brachyrhynchos</name>
    <name type="common">American crow</name>
    <dbReference type="NCBI Taxonomy" id="85066"/>
    <lineage>
        <taxon>Eukaryota</taxon>
        <taxon>Metazoa</taxon>
        <taxon>Chordata</taxon>
        <taxon>Craniata</taxon>
        <taxon>Vertebrata</taxon>
        <taxon>Euteleostomi</taxon>
        <taxon>Archelosauria</taxon>
        <taxon>Archosauria</taxon>
        <taxon>Dinosauria</taxon>
        <taxon>Saurischia</taxon>
        <taxon>Theropoda</taxon>
        <taxon>Coelurosauria</taxon>
        <taxon>Aves</taxon>
        <taxon>Neognathae</taxon>
        <taxon>Neoaves</taxon>
        <taxon>Telluraves</taxon>
        <taxon>Australaves</taxon>
        <taxon>Passeriformes</taxon>
        <taxon>Corvoidea</taxon>
        <taxon>Corvidae</taxon>
        <taxon>Corvus</taxon>
    </lineage>
</organism>
<evidence type="ECO:0000313" key="3">
    <source>
        <dbReference type="Proteomes" id="UP000052976"/>
    </source>
</evidence>
<evidence type="ECO:0000313" key="2">
    <source>
        <dbReference type="EMBL" id="KFO63410.1"/>
    </source>
</evidence>
<keyword evidence="3" id="KW-1185">Reference proteome</keyword>
<feature type="non-terminal residue" evidence="2">
    <location>
        <position position="1"/>
    </location>
</feature>
<keyword evidence="1" id="KW-0472">Membrane</keyword>
<feature type="non-terminal residue" evidence="2">
    <location>
        <position position="171"/>
    </location>
</feature>
<feature type="transmembrane region" description="Helical" evidence="1">
    <location>
        <begin position="41"/>
        <end position="66"/>
    </location>
</feature>